<evidence type="ECO:0000259" key="1">
    <source>
        <dbReference type="Pfam" id="PF01797"/>
    </source>
</evidence>
<protein>
    <recommendedName>
        <fullName evidence="1">Transposase IS200-like domain-containing protein</fullName>
    </recommendedName>
</protein>
<dbReference type="InterPro" id="IPR036515">
    <property type="entry name" value="Transposase_17_sf"/>
</dbReference>
<dbReference type="EMBL" id="BMCJ01000002">
    <property type="protein sequence ID" value="GGC85150.1"/>
    <property type="molecule type" value="Genomic_DNA"/>
</dbReference>
<dbReference type="Pfam" id="PF01797">
    <property type="entry name" value="Y1_Tnp"/>
    <property type="match status" value="1"/>
</dbReference>
<evidence type="ECO:0000313" key="3">
    <source>
        <dbReference type="Proteomes" id="UP000619534"/>
    </source>
</evidence>
<evidence type="ECO:0000313" key="2">
    <source>
        <dbReference type="EMBL" id="GGC85150.1"/>
    </source>
</evidence>
<accession>A0ABQ1NXQ6</accession>
<keyword evidence="3" id="KW-1185">Reference proteome</keyword>
<dbReference type="SUPFAM" id="SSF143422">
    <property type="entry name" value="Transposase IS200-like"/>
    <property type="match status" value="1"/>
</dbReference>
<comment type="caution">
    <text evidence="2">The sequence shown here is derived from an EMBL/GenBank/DDBJ whole genome shotgun (WGS) entry which is preliminary data.</text>
</comment>
<dbReference type="RefSeq" id="WP_148350038.1">
    <property type="nucleotide sequence ID" value="NZ_BMCJ01000002.1"/>
</dbReference>
<proteinExistence type="predicted"/>
<feature type="domain" description="Transposase IS200-like" evidence="1">
    <location>
        <begin position="1"/>
        <end position="65"/>
    </location>
</feature>
<dbReference type="PANTHER" id="PTHR34322">
    <property type="entry name" value="TRANSPOSASE, Y1_TNP DOMAIN-CONTAINING"/>
    <property type="match status" value="1"/>
</dbReference>
<sequence length="128" mass="14874">MTNHVHLLVETIKHPTHTFIRQAHSHYAIYFNKKYDYVGHLFQGRYKGQPIPDITAFLQISRYIHLNPVRANLTATPDTYKWSSYPQYLSLKPLNPILTATKIPKYFNGIEGYDKFVKAKESVASDHP</sequence>
<name>A0ABQ1NXQ6_9BACI</name>
<reference evidence="3" key="1">
    <citation type="journal article" date="2019" name="Int. J. Syst. Evol. Microbiol.">
        <title>The Global Catalogue of Microorganisms (GCM) 10K type strain sequencing project: providing services to taxonomists for standard genome sequencing and annotation.</title>
        <authorList>
            <consortium name="The Broad Institute Genomics Platform"/>
            <consortium name="The Broad Institute Genome Sequencing Center for Infectious Disease"/>
            <person name="Wu L."/>
            <person name="Ma J."/>
        </authorList>
    </citation>
    <scope>NUCLEOTIDE SEQUENCE [LARGE SCALE GENOMIC DNA]</scope>
    <source>
        <strain evidence="3">CCM 7282</strain>
    </source>
</reference>
<gene>
    <name evidence="2" type="ORF">GCM10007216_14830</name>
</gene>
<organism evidence="2 3">
    <name type="scientific">Thalassobacillus devorans</name>
    <dbReference type="NCBI Taxonomy" id="279813"/>
    <lineage>
        <taxon>Bacteria</taxon>
        <taxon>Bacillati</taxon>
        <taxon>Bacillota</taxon>
        <taxon>Bacilli</taxon>
        <taxon>Bacillales</taxon>
        <taxon>Bacillaceae</taxon>
        <taxon>Thalassobacillus</taxon>
    </lineage>
</organism>
<dbReference type="Gene3D" id="3.30.70.1290">
    <property type="entry name" value="Transposase IS200-like"/>
    <property type="match status" value="1"/>
</dbReference>
<dbReference type="Proteomes" id="UP000619534">
    <property type="component" value="Unassembled WGS sequence"/>
</dbReference>
<dbReference type="PANTHER" id="PTHR34322:SF2">
    <property type="entry name" value="TRANSPOSASE IS200-LIKE DOMAIN-CONTAINING PROTEIN"/>
    <property type="match status" value="1"/>
</dbReference>
<dbReference type="InterPro" id="IPR002686">
    <property type="entry name" value="Transposase_17"/>
</dbReference>